<evidence type="ECO:0008006" key="5">
    <source>
        <dbReference type="Google" id="ProtNLM"/>
    </source>
</evidence>
<comment type="caution">
    <text evidence="3">The sequence shown here is derived from an EMBL/GenBank/DDBJ whole genome shotgun (WGS) entry which is preliminary data.</text>
</comment>
<keyword evidence="2" id="KW-1133">Transmembrane helix</keyword>
<evidence type="ECO:0000256" key="2">
    <source>
        <dbReference type="SAM" id="Phobius"/>
    </source>
</evidence>
<evidence type="ECO:0000313" key="4">
    <source>
        <dbReference type="Proteomes" id="UP001206067"/>
    </source>
</evidence>
<dbReference type="EMBL" id="JANKHH010000001">
    <property type="protein sequence ID" value="MCR2832721.1"/>
    <property type="molecule type" value="Genomic_DNA"/>
</dbReference>
<organism evidence="3 4">
    <name type="scientific">Parerythrobacter lacustris</name>
    <dbReference type="NCBI Taxonomy" id="2969984"/>
    <lineage>
        <taxon>Bacteria</taxon>
        <taxon>Pseudomonadati</taxon>
        <taxon>Pseudomonadota</taxon>
        <taxon>Alphaproteobacteria</taxon>
        <taxon>Sphingomonadales</taxon>
        <taxon>Erythrobacteraceae</taxon>
        <taxon>Parerythrobacter</taxon>
    </lineage>
</organism>
<keyword evidence="2" id="KW-0812">Transmembrane</keyword>
<sequence length="231" mass="25772">MTRGSGQGAAETVTTTSDDSWEAMHGDSSIQFAPVERTPIEQQPPPEPREPGWLENFFDWLGNLFEPLGQMFGASWPIVKWVMIAAAVAMLLYLLYRLLEPVFEFRVKRDAEPEEDWVPEREEALALLDDADRLAQEGRYDEATHLLLKRSVGQISAARPEWVEPSSTARELAALAALPEAARAAFGVIAERVERCLFALRPLALEDWQAARAAYADFALQKLTGRGSQTT</sequence>
<gene>
    <name evidence="3" type="ORF">NSO95_02065</name>
</gene>
<dbReference type="Proteomes" id="UP001206067">
    <property type="component" value="Unassembled WGS sequence"/>
</dbReference>
<evidence type="ECO:0000256" key="1">
    <source>
        <dbReference type="SAM" id="MobiDB-lite"/>
    </source>
</evidence>
<dbReference type="RefSeq" id="WP_257594478.1">
    <property type="nucleotide sequence ID" value="NZ_JANKHH010000001.1"/>
</dbReference>
<keyword evidence="4" id="KW-1185">Reference proteome</keyword>
<proteinExistence type="predicted"/>
<evidence type="ECO:0000313" key="3">
    <source>
        <dbReference type="EMBL" id="MCR2832721.1"/>
    </source>
</evidence>
<protein>
    <recommendedName>
        <fullName evidence="5">DUF4129 domain-containing protein</fullName>
    </recommendedName>
</protein>
<name>A0ABT1XM33_9SPHN</name>
<feature type="region of interest" description="Disordered" evidence="1">
    <location>
        <begin position="1"/>
        <end position="52"/>
    </location>
</feature>
<accession>A0ABT1XM33</accession>
<reference evidence="3 4" key="1">
    <citation type="submission" date="2022-08" db="EMBL/GenBank/DDBJ databases">
        <title>Polyphasic taxonomy analysis of Qipengyuania sp.RS5-5.</title>
        <authorList>
            <person name="Xamxidin M."/>
            <person name="Wu M."/>
        </authorList>
    </citation>
    <scope>NUCLEOTIDE SEQUENCE [LARGE SCALE GENOMIC DNA]</scope>
    <source>
        <strain evidence="3 4">RS5-5</strain>
    </source>
</reference>
<keyword evidence="2" id="KW-0472">Membrane</keyword>
<feature type="transmembrane region" description="Helical" evidence="2">
    <location>
        <begin position="78"/>
        <end position="99"/>
    </location>
</feature>